<evidence type="ECO:0000313" key="2">
    <source>
        <dbReference type="Proteomes" id="UP001056778"/>
    </source>
</evidence>
<reference evidence="1" key="1">
    <citation type="submission" date="2022-04" db="EMBL/GenBank/DDBJ databases">
        <title>Chromosome-scale genome assembly of Holotrichia oblita Faldermann.</title>
        <authorList>
            <person name="Rongchong L."/>
        </authorList>
    </citation>
    <scope>NUCLEOTIDE SEQUENCE</scope>
    <source>
        <strain evidence="1">81SQS9</strain>
    </source>
</reference>
<keyword evidence="2" id="KW-1185">Reference proteome</keyword>
<comment type="caution">
    <text evidence="1">The sequence shown here is derived from an EMBL/GenBank/DDBJ whole genome shotgun (WGS) entry which is preliminary data.</text>
</comment>
<name>A0ACB9SXM3_HOLOL</name>
<proteinExistence type="predicted"/>
<accession>A0ACB9SXM3</accession>
<sequence>MKRADSECRISKDFIFALEWMDKKPILFLSNFHHPEYEETVHRKQKDGTLVEARSETLVKDYNHHMGYMDKADMLKSCYELSAEKPTSKFKKQILLERRTYKAAHMSQHGTKVKCANCSTKGQPRNIRCHIHALYFQVAMDIRWQDIAILFASSFICLFLYAKWTYKYWERKKVPYIEPAFLIGNLEPPWGIKAGFHKTMANIYNEFKAKGHKYGGIFTSLRPVFVPVDLDVVKLIMIKDFQYFVDRGVYYNEKDDPLSAHLFSIEGDKWRSLRTRLSPTFTSGKMKYMFQMVMDCGKGLENEIEKMRKNKEPIDIKEIGALFTTNVIGSCAFGMECNCFENPDNEFRVNSKKFFHLSLLRSLRFTLIFGFPSLCRKLGMVTIPKDVSTFFMDVIRNIINYRETHDVKRSDFVQLLLNIKNGDAADGNSFTFNEIAAQAFVFFIAGFETSSSTMTFAFYEMAKNQEVQDKVREEIRRVVAKYDGKITYDGIMEMTYMSQVFDEALRKYPIVATLQRITTKDYKLPGEDVVLKKGSKVMISLQGIHHDPEIYPNPEKFDPDRFTPENKEQRHACAYMPFGEGPRICIGMRFGIMQAKIGMAIMLKDYKYTLHPDSRDMKLHNKSILLAPVGKVLLNIEKGRMEIRSQDIAILLGTVTLCLYLYIKWVYNYWGRRRVPYQTPTFPFGNIEPLWAMKNGFHHTIASIYKDFKQKGHKFGGAFTLLRPAFIPVDLDILKHIMIKDFQYFVDRGVYYNEEADPLSAHLFSIEGDKWRSLRARLSPTFTSGKMKNMFEMVMDCGQGLEDEVAKLCKNKQAVNIKEMGALFTTNVIGSCAFGLECNCFENPNNEFRHHTRRFFEGGVARVARTLLTLTFPSLCKKLGVIVFAEDTTKFYSNVVKNIVDYREANNVKRNDFVQLLLNMKNGESSEKGSFTFNEIAAQAFVFFLAGFETSSSTMTFAFYEMAKNQEVQDKVREEIRRVLAKYNGKITYDGIMEMTYMSQVFDEALRKYPIVATLERIATKDYKIPGKDLVLKKGTKVMISLQGIHHDPEYYPNPEKFDPDRFTPVNKEKRHVCAYMPFGEGPRICIGLRFGIMQAKIGMAIMLKDYKYTLHPNNPDMKLSSKAPLLAPTGDVLLNIEKVD</sequence>
<dbReference type="EMBL" id="CM043020">
    <property type="protein sequence ID" value="KAI4459159.1"/>
    <property type="molecule type" value="Genomic_DNA"/>
</dbReference>
<dbReference type="Proteomes" id="UP001056778">
    <property type="component" value="Chromosome 6"/>
</dbReference>
<protein>
    <submittedName>
        <fullName evidence="1">Cytochrome p450</fullName>
    </submittedName>
</protein>
<evidence type="ECO:0000313" key="1">
    <source>
        <dbReference type="EMBL" id="KAI4459159.1"/>
    </source>
</evidence>
<gene>
    <name evidence="1" type="ORF">MML48_6g00010488</name>
</gene>
<organism evidence="1 2">
    <name type="scientific">Holotrichia oblita</name>
    <name type="common">Chafer beetle</name>
    <dbReference type="NCBI Taxonomy" id="644536"/>
    <lineage>
        <taxon>Eukaryota</taxon>
        <taxon>Metazoa</taxon>
        <taxon>Ecdysozoa</taxon>
        <taxon>Arthropoda</taxon>
        <taxon>Hexapoda</taxon>
        <taxon>Insecta</taxon>
        <taxon>Pterygota</taxon>
        <taxon>Neoptera</taxon>
        <taxon>Endopterygota</taxon>
        <taxon>Coleoptera</taxon>
        <taxon>Polyphaga</taxon>
        <taxon>Scarabaeiformia</taxon>
        <taxon>Scarabaeidae</taxon>
        <taxon>Melolonthinae</taxon>
        <taxon>Holotrichia</taxon>
    </lineage>
</organism>